<dbReference type="AlphaFoldDB" id="A0A433YFB0"/>
<dbReference type="Gene3D" id="2.40.50.1020">
    <property type="entry name" value="LytTr DNA-binding domain"/>
    <property type="match status" value="1"/>
</dbReference>
<dbReference type="InterPro" id="IPR007492">
    <property type="entry name" value="LytTR_DNA-bd_dom"/>
</dbReference>
<dbReference type="RefSeq" id="WP_127190168.1">
    <property type="nucleotide sequence ID" value="NZ_RZNY01000001.1"/>
</dbReference>
<accession>A0A433YFB0</accession>
<name>A0A433YFB0_9BACL</name>
<sequence>MGCLTVTRDVQGKQGMFSLKVNDIIFLECNPKVKDSIFVHTKDNQYYMVGPLKYWVTVLNNSGYRFSVVDRSNALNVDEIVWLDKIYKVAYFDHQIDKNSKRCPIAFHRYKDVENELILVNPAISIA</sequence>
<dbReference type="Pfam" id="PF04397">
    <property type="entry name" value="LytTR"/>
    <property type="match status" value="1"/>
</dbReference>
<dbReference type="Proteomes" id="UP000279446">
    <property type="component" value="Unassembled WGS sequence"/>
</dbReference>
<protein>
    <recommendedName>
        <fullName evidence="1">HTH LytTR-type domain-containing protein</fullName>
    </recommendedName>
</protein>
<feature type="domain" description="HTH LytTR-type" evidence="1">
    <location>
        <begin position="15"/>
        <end position="115"/>
    </location>
</feature>
<proteinExistence type="predicted"/>
<evidence type="ECO:0000259" key="1">
    <source>
        <dbReference type="Pfam" id="PF04397"/>
    </source>
</evidence>
<evidence type="ECO:0000313" key="3">
    <source>
        <dbReference type="Proteomes" id="UP000279446"/>
    </source>
</evidence>
<dbReference type="GO" id="GO:0003677">
    <property type="term" value="F:DNA binding"/>
    <property type="evidence" value="ECO:0007669"/>
    <property type="project" value="InterPro"/>
</dbReference>
<reference evidence="2 3" key="1">
    <citation type="submission" date="2018-12" db="EMBL/GenBank/DDBJ databases">
        <authorList>
            <person name="Sun L."/>
            <person name="Chen Z."/>
        </authorList>
    </citation>
    <scope>NUCLEOTIDE SEQUENCE [LARGE SCALE GENOMIC DNA]</scope>
    <source>
        <strain evidence="2 3">DSM 15890</strain>
    </source>
</reference>
<dbReference type="EMBL" id="RZNY01000001">
    <property type="protein sequence ID" value="RUT48574.1"/>
    <property type="molecule type" value="Genomic_DNA"/>
</dbReference>
<keyword evidence="3" id="KW-1185">Reference proteome</keyword>
<dbReference type="OrthoDB" id="2664085at2"/>
<organism evidence="2 3">
    <name type="scientific">Paenibacillus anaericanus</name>
    <dbReference type="NCBI Taxonomy" id="170367"/>
    <lineage>
        <taxon>Bacteria</taxon>
        <taxon>Bacillati</taxon>
        <taxon>Bacillota</taxon>
        <taxon>Bacilli</taxon>
        <taxon>Bacillales</taxon>
        <taxon>Paenibacillaceae</taxon>
        <taxon>Paenibacillus</taxon>
    </lineage>
</organism>
<comment type="caution">
    <text evidence="2">The sequence shown here is derived from an EMBL/GenBank/DDBJ whole genome shotgun (WGS) entry which is preliminary data.</text>
</comment>
<gene>
    <name evidence="2" type="ORF">EJP82_01125</name>
</gene>
<evidence type="ECO:0000313" key="2">
    <source>
        <dbReference type="EMBL" id="RUT48574.1"/>
    </source>
</evidence>